<dbReference type="InterPro" id="IPR009061">
    <property type="entry name" value="DNA-bd_dom_put_sf"/>
</dbReference>
<organism evidence="1 2">
    <name type="scientific">Bacillus thuringiensis HD-789</name>
    <dbReference type="NCBI Taxonomy" id="1217737"/>
    <lineage>
        <taxon>Bacteria</taxon>
        <taxon>Bacillati</taxon>
        <taxon>Bacillota</taxon>
        <taxon>Bacilli</taxon>
        <taxon>Bacillales</taxon>
        <taxon>Bacillaceae</taxon>
        <taxon>Bacillus</taxon>
        <taxon>Bacillus cereus group</taxon>
    </lineage>
</organism>
<dbReference type="EMBL" id="CP003766">
    <property type="protein sequence ID" value="AFQ30511.1"/>
    <property type="molecule type" value="Genomic_DNA"/>
</dbReference>
<keyword evidence="1" id="KW-0614">Plasmid</keyword>
<dbReference type="Proteomes" id="UP000005257">
    <property type="component" value="Plasmid pBTHD789-3"/>
</dbReference>
<dbReference type="KEGG" id="btn:BTF1_32131"/>
<gene>
    <name evidence="1" type="ORF">BTF1_32131</name>
</gene>
<dbReference type="AlphaFoldDB" id="A0A9W3P7C8"/>
<dbReference type="GO" id="GO:0003677">
    <property type="term" value="F:DNA binding"/>
    <property type="evidence" value="ECO:0007669"/>
    <property type="project" value="UniProtKB-KW"/>
</dbReference>
<sequence length="161" mass="19600">MINNWMTIIEVEKVTEISYVIIRRYIRMHGHHLRVKKQGKNYLISKEYIHILLKIRLYYQEGKTTEQIEDVLCSVHILPKININENEKSMVLNVTETLIHMNSGLNDLNRKYDGLLHEFEKQKEYIEDVLTKRQQKLLLKFQETEGFNSRQDKKWWKLWRL</sequence>
<keyword evidence="1" id="KW-0238">DNA-binding</keyword>
<name>A0A9W3P7C8_BACTU</name>
<geneLocation type="plasmid" evidence="1 2">
    <name>pBTHD789-3</name>
</geneLocation>
<protein>
    <submittedName>
        <fullName evidence="1">DNA-binding protein</fullName>
    </submittedName>
</protein>
<reference evidence="1 2" key="1">
    <citation type="journal article" date="2013" name="Genome Announc.">
        <title>Complete Genome Sequence of Bacillus thuringiensis Serovar Israelensis Strain HD-789.</title>
        <authorList>
            <person name="Doggett N.A."/>
            <person name="Stubben C.J."/>
            <person name="Chertkov O."/>
            <person name="Bruce D.C."/>
            <person name="Detter J.C."/>
            <person name="Johnson S.L."/>
            <person name="Han C.S."/>
        </authorList>
    </citation>
    <scope>NUCLEOTIDE SEQUENCE [LARGE SCALE GENOMIC DNA]</scope>
    <source>
        <strain evidence="1 2">HD-789</strain>
    </source>
</reference>
<evidence type="ECO:0000313" key="2">
    <source>
        <dbReference type="Proteomes" id="UP000005257"/>
    </source>
</evidence>
<dbReference type="RefSeq" id="WP_000609617.1">
    <property type="nucleotide sequence ID" value="NC_018510.1"/>
</dbReference>
<evidence type="ECO:0000313" key="1">
    <source>
        <dbReference type="EMBL" id="AFQ30511.1"/>
    </source>
</evidence>
<dbReference type="SUPFAM" id="SSF46955">
    <property type="entry name" value="Putative DNA-binding domain"/>
    <property type="match status" value="1"/>
</dbReference>
<accession>A0A9W3P7C8</accession>
<proteinExistence type="predicted"/>